<feature type="compositionally biased region" description="Polar residues" evidence="1">
    <location>
        <begin position="140"/>
        <end position="156"/>
    </location>
</feature>
<evidence type="ECO:0000256" key="1">
    <source>
        <dbReference type="SAM" id="MobiDB-lite"/>
    </source>
</evidence>
<protein>
    <submittedName>
        <fullName evidence="2">Uncharacterized protein</fullName>
    </submittedName>
</protein>
<organism evidence="2 3">
    <name type="scientific">Sodiomyces alkalinus (strain CBS 110278 / VKM F-3762 / F11)</name>
    <name type="common">Alkaliphilic filamentous fungus</name>
    <dbReference type="NCBI Taxonomy" id="1314773"/>
    <lineage>
        <taxon>Eukaryota</taxon>
        <taxon>Fungi</taxon>
        <taxon>Dikarya</taxon>
        <taxon>Ascomycota</taxon>
        <taxon>Pezizomycotina</taxon>
        <taxon>Sordariomycetes</taxon>
        <taxon>Hypocreomycetidae</taxon>
        <taxon>Glomerellales</taxon>
        <taxon>Plectosphaerellaceae</taxon>
        <taxon>Sodiomyces</taxon>
    </lineage>
</organism>
<dbReference type="GeneID" id="39579490"/>
<reference evidence="2 3" key="1">
    <citation type="journal article" date="2018" name="Mol. Ecol.">
        <title>The obligate alkalophilic soda-lake fungus Sodiomyces alkalinus has shifted to a protein diet.</title>
        <authorList>
            <person name="Grum-Grzhimaylo A.A."/>
            <person name="Falkoski D.L."/>
            <person name="van den Heuvel J."/>
            <person name="Valero-Jimenez C.A."/>
            <person name="Min B."/>
            <person name="Choi I.G."/>
            <person name="Lipzen A."/>
            <person name="Daum C.G."/>
            <person name="Aanen D.K."/>
            <person name="Tsang A."/>
            <person name="Henrissat B."/>
            <person name="Bilanenko E.N."/>
            <person name="de Vries R.P."/>
            <person name="van Kan J.A.L."/>
            <person name="Grigoriev I.V."/>
            <person name="Debets A.J.M."/>
        </authorList>
    </citation>
    <scope>NUCLEOTIDE SEQUENCE [LARGE SCALE GENOMIC DNA]</scope>
    <source>
        <strain evidence="2 3">F11</strain>
    </source>
</reference>
<feature type="region of interest" description="Disordered" evidence="1">
    <location>
        <begin position="559"/>
        <end position="590"/>
    </location>
</feature>
<accession>A0A3N2PJU3</accession>
<feature type="compositionally biased region" description="Low complexity" evidence="1">
    <location>
        <begin position="753"/>
        <end position="765"/>
    </location>
</feature>
<feature type="compositionally biased region" description="Basic and acidic residues" evidence="1">
    <location>
        <begin position="182"/>
        <end position="193"/>
    </location>
</feature>
<evidence type="ECO:0000313" key="3">
    <source>
        <dbReference type="Proteomes" id="UP000272025"/>
    </source>
</evidence>
<keyword evidence="3" id="KW-1185">Reference proteome</keyword>
<dbReference type="PANTHER" id="PTHR48125">
    <property type="entry name" value="LP07818P1"/>
    <property type="match status" value="1"/>
</dbReference>
<feature type="region of interest" description="Disordered" evidence="1">
    <location>
        <begin position="737"/>
        <end position="765"/>
    </location>
</feature>
<dbReference type="STRING" id="1314773.A0A3N2PJU3"/>
<feature type="compositionally biased region" description="Acidic residues" evidence="1">
    <location>
        <begin position="337"/>
        <end position="381"/>
    </location>
</feature>
<evidence type="ECO:0000313" key="2">
    <source>
        <dbReference type="EMBL" id="ROT34586.1"/>
    </source>
</evidence>
<name>A0A3N2PJU3_SODAK</name>
<dbReference type="OrthoDB" id="3545073at2759"/>
<dbReference type="Pfam" id="PF12511">
    <property type="entry name" value="DUF3716"/>
    <property type="match status" value="1"/>
</dbReference>
<dbReference type="Proteomes" id="UP000272025">
    <property type="component" value="Unassembled WGS sequence"/>
</dbReference>
<feature type="region of interest" description="Disordered" evidence="1">
    <location>
        <begin position="1"/>
        <end position="381"/>
    </location>
</feature>
<gene>
    <name evidence="2" type="ORF">SODALDRAFT_329695</name>
</gene>
<feature type="compositionally biased region" description="Low complexity" evidence="1">
    <location>
        <begin position="58"/>
        <end position="75"/>
    </location>
</feature>
<dbReference type="InterPro" id="IPR022190">
    <property type="entry name" value="DUF3716"/>
</dbReference>
<dbReference type="PANTHER" id="PTHR48125:SF10">
    <property type="entry name" value="OS12G0136300 PROTEIN"/>
    <property type="match status" value="1"/>
</dbReference>
<dbReference type="RefSeq" id="XP_028462392.1">
    <property type="nucleotide sequence ID" value="XM_028611012.1"/>
</dbReference>
<feature type="compositionally biased region" description="Low complexity" evidence="1">
    <location>
        <begin position="24"/>
        <end position="35"/>
    </location>
</feature>
<feature type="compositionally biased region" description="Basic residues" evidence="1">
    <location>
        <begin position="559"/>
        <end position="577"/>
    </location>
</feature>
<dbReference type="AlphaFoldDB" id="A0A3N2PJU3"/>
<dbReference type="EMBL" id="ML119068">
    <property type="protein sequence ID" value="ROT34586.1"/>
    <property type="molecule type" value="Genomic_DNA"/>
</dbReference>
<sequence length="955" mass="101884">MSQASPPIVPPWATSLLQGPRNDSTSSTPSKGKSPALHSATPGSTLAAPASRPTVRITSTPTSASTSTSTSTSTPKPNPKPKRNQNRETHDDPSRSPEPARVVSDLAPPPSDQASGAGPGPIHVAPPLAVSKPPVGATDASKSSFSGSSRIQSLQKQWEHNHSDTPSTSADPSKSVAITGDVGRRTFNTEHRTSTRPLVDVPSSSSSDESDIPSQLPTVASRRLIRNHPGQNGFRVLSGPNRKRSPGDPAPGLPSYKRRHTESAAGVEETTLSSLTLLKNEQDRVPSIVPPRQEVQPASTLTARAPGPQNPASGGATRPTFIPISRTNEPLTSSSESESDLEDEVEDKVDDEVEDEDGDKDVDSDEGEEAEDGDVDEDEDMTLMDQTTPQSQDEGYSADRSGIFLPGVKTRGAKTSSHPEPLLLTTDGDRPYNMWKHPGDGSLVSTNGALLPAGYTPYHDPDNPDLEWICPVRDCRNLLGGVTRLGAHMNAKHHHSTFNDNGDGTLTWVGRYTNQPGRPSVPIVVSTNPPGPDEPPPVQPTVPAYIAQEKKRAKKLARLRLSSRKHAPKNKKSKSKSRISAAMTDDSAPGKLLPRKTSVIEYLHQHFGPELQLPDKGGSQMELLQLPRQRDLPPRWGLHYRFHTWGAPPVFSVALYLTGDVARDGRCQVCTAGDGIWRQCVVAPKGASAGLRERLKGTCAGCLFRSNNRRHRNICSFLVGKLVADDLADREVLAEPIPVDDVPTPTPAPAPAPATGAALALSAAEPAGSARPIRSTRLARLERSSTDVTTGAAAAASSAAVVAASRPTRLKSSPKPSWTDSIINPGAPVITADVLEMEDWEVAPGRIRDNAESAADNVAFSNSYLTSNRAIPVSNDVSFNVVVLKPGSSTQLAAEDDKMRLCSLATGKVRVRMDGVDEFVMGPNGMFKVRSGVGCSVQNRLYIDAVLHITTITDD</sequence>
<feature type="compositionally biased region" description="Basic and acidic residues" evidence="1">
    <location>
        <begin position="85"/>
        <end position="95"/>
    </location>
</feature>
<proteinExistence type="predicted"/>